<evidence type="ECO:0000313" key="2">
    <source>
        <dbReference type="EMBL" id="CAF1252543.1"/>
    </source>
</evidence>
<proteinExistence type="predicted"/>
<dbReference type="Pfam" id="PF13289">
    <property type="entry name" value="SIR2_2"/>
    <property type="match status" value="1"/>
</dbReference>
<evidence type="ECO:0000313" key="4">
    <source>
        <dbReference type="Proteomes" id="UP000663882"/>
    </source>
</evidence>
<dbReference type="EMBL" id="CAJOAX010003945">
    <property type="protein sequence ID" value="CAF3881876.1"/>
    <property type="molecule type" value="Genomic_DNA"/>
</dbReference>
<reference evidence="2" key="1">
    <citation type="submission" date="2021-02" db="EMBL/GenBank/DDBJ databases">
        <authorList>
            <person name="Nowell W R."/>
        </authorList>
    </citation>
    <scope>NUCLEOTIDE SEQUENCE</scope>
</reference>
<dbReference type="PROSITE" id="PS50918">
    <property type="entry name" value="WWE"/>
    <property type="match status" value="1"/>
</dbReference>
<dbReference type="AlphaFoldDB" id="A0A815A6N8"/>
<gene>
    <name evidence="3" type="ORF">OTI717_LOCUS22799</name>
    <name evidence="2" type="ORF">RFH988_LOCUS27251</name>
</gene>
<dbReference type="SUPFAM" id="SSF117839">
    <property type="entry name" value="WWE domain"/>
    <property type="match status" value="1"/>
</dbReference>
<dbReference type="EMBL" id="CAJNOO010002274">
    <property type="protein sequence ID" value="CAF1252543.1"/>
    <property type="molecule type" value="Genomic_DNA"/>
</dbReference>
<feature type="domain" description="WWE" evidence="1">
    <location>
        <begin position="1"/>
        <end position="82"/>
    </location>
</feature>
<accession>A0A815A6N8</accession>
<dbReference type="InterPro" id="IPR037197">
    <property type="entry name" value="WWE_dom_sf"/>
</dbReference>
<dbReference type="Proteomes" id="UP000663823">
    <property type="component" value="Unassembled WGS sequence"/>
</dbReference>
<dbReference type="OrthoDB" id="10028145at2759"/>
<organism evidence="2 4">
    <name type="scientific">Rotaria sordida</name>
    <dbReference type="NCBI Taxonomy" id="392033"/>
    <lineage>
        <taxon>Eukaryota</taxon>
        <taxon>Metazoa</taxon>
        <taxon>Spiralia</taxon>
        <taxon>Gnathifera</taxon>
        <taxon>Rotifera</taxon>
        <taxon>Eurotatoria</taxon>
        <taxon>Bdelloidea</taxon>
        <taxon>Philodinida</taxon>
        <taxon>Philodinidae</taxon>
        <taxon>Rotaria</taxon>
    </lineage>
</organism>
<dbReference type="Proteomes" id="UP000663882">
    <property type="component" value="Unassembled WGS sequence"/>
</dbReference>
<name>A0A815A6N8_9BILA</name>
<evidence type="ECO:0000313" key="3">
    <source>
        <dbReference type="EMBL" id="CAF3881876.1"/>
    </source>
</evidence>
<protein>
    <recommendedName>
        <fullName evidence="1">WWE domain-containing protein</fullName>
    </recommendedName>
</protein>
<sequence length="960" mass="111227">MSNKYQWFWKSFNSRSLSNVQNEWQKFSDIEINIIEDAYQKNQDYVELDNDIIYCKHFLQINKVDPLKQKSIKRIVCENISRQDIQRKRRNSFHDEDRSEQQERQIKKVRKELISKDSIDTIDISAQQTIVSTKQKLKKNLKSLSESNLIQQKHEFHFKSCPSLKFEWLINMKKDENISNLFSSNQLTILSGSASGLASIGLQNLVKRYTNISLPNDNKLAWNIIESHFSQGPPRIRLETVFDIIQQYIDPNLSLLDVLMTDTPTIDRSHDILAMLAHKYTVITTNFDHLIEDAGRFHLGNDLNIIPFDVFCTEEHFKKAYDLINTGVSPNLTGLWKIHGTVAIWKNQQRVLVRADEDGGPIATLKRLSLTRESIERRCFLHYLLETRPFIIINYSATDDFDVTRWLKTVKTPLNVLWIQHIDNLLEPIICNGIDIANGISNNIISFDRGLITMACAWHERGIADRLTVVTTNDSIDFLIKITQLNIDCKNDHIDQTDLNEEYLLSLPTQWQSYIVSGAMLSHLSYFSEAKHYFDYATHISIEGTREYCIARLAAVEASIEIGDRIGRIQAMNDARDTVETAPLSLSSWSNRKSKFICAKVKRFVERDGQAIAIIELQELLNQCGKPEDNRSGQERNIALEAAILLTQLRRYLPSSPEPSDIAKQWIELIPKMGLLHTKGMNLHELALNKYQLVTNIEELDDTINIMKEAIEIREELGHMRGLVASLNVLGSMQMRRSDWSLPFDITYIKYAAEEFRRSIEYSDKHASVFDQFQARIHLTVCLLRYPSITNTIEELQELLNYFQIHITDDIRTQIESEFCLAMSIFTNSILSLEEMCNKSEELFNTLTNKYTSNNDVRLIRILAAARFNAELCQNWKKGQVHTPNPELTQDIITRKTNTKTNAYWYMRILRAETQIPLNIYDRLQLLLDPISPKIFSIVFSYHNSRNSFIELFTKFLLAS</sequence>
<evidence type="ECO:0000259" key="1">
    <source>
        <dbReference type="PROSITE" id="PS50918"/>
    </source>
</evidence>
<dbReference type="InterPro" id="IPR004170">
    <property type="entry name" value="WWE_dom"/>
</dbReference>
<comment type="caution">
    <text evidence="2">The sequence shown here is derived from an EMBL/GenBank/DDBJ whole genome shotgun (WGS) entry which is preliminary data.</text>
</comment>
<dbReference type="Gene3D" id="3.30.720.50">
    <property type="match status" value="1"/>
</dbReference>